<keyword evidence="2" id="KW-1185">Reference proteome</keyword>
<dbReference type="EMBL" id="JAIWYP010000002">
    <property type="protein sequence ID" value="KAH3876077.1"/>
    <property type="molecule type" value="Genomic_DNA"/>
</dbReference>
<accession>A0A9D4RRL7</accession>
<dbReference type="AlphaFoldDB" id="A0A9D4RRL7"/>
<reference evidence="1" key="2">
    <citation type="submission" date="2020-11" db="EMBL/GenBank/DDBJ databases">
        <authorList>
            <person name="McCartney M.A."/>
            <person name="Auch B."/>
            <person name="Kono T."/>
            <person name="Mallez S."/>
            <person name="Becker A."/>
            <person name="Gohl D.M."/>
            <person name="Silverstein K.A.T."/>
            <person name="Koren S."/>
            <person name="Bechman K.B."/>
            <person name="Herman A."/>
            <person name="Abrahante J.E."/>
            <person name="Garbe J."/>
        </authorList>
    </citation>
    <scope>NUCLEOTIDE SEQUENCE</scope>
    <source>
        <strain evidence="1">Duluth1</strain>
        <tissue evidence="1">Whole animal</tissue>
    </source>
</reference>
<gene>
    <name evidence="1" type="ORF">DPMN_039357</name>
</gene>
<dbReference type="Proteomes" id="UP000828390">
    <property type="component" value="Unassembled WGS sequence"/>
</dbReference>
<comment type="caution">
    <text evidence="1">The sequence shown here is derived from an EMBL/GenBank/DDBJ whole genome shotgun (WGS) entry which is preliminary data.</text>
</comment>
<sequence>MYLPLEFCSLLHHHCQYARNMHLMEPHFLCQSAHHVLQVLLVSFLQVGLETGQAQ</sequence>
<reference evidence="1" key="1">
    <citation type="journal article" date="2019" name="bioRxiv">
        <title>The Genome of the Zebra Mussel, Dreissena polymorpha: A Resource for Invasive Species Research.</title>
        <authorList>
            <person name="McCartney M.A."/>
            <person name="Auch B."/>
            <person name="Kono T."/>
            <person name="Mallez S."/>
            <person name="Zhang Y."/>
            <person name="Obille A."/>
            <person name="Becker A."/>
            <person name="Abrahante J.E."/>
            <person name="Garbe J."/>
            <person name="Badalamenti J.P."/>
            <person name="Herman A."/>
            <person name="Mangelson H."/>
            <person name="Liachko I."/>
            <person name="Sullivan S."/>
            <person name="Sone E.D."/>
            <person name="Koren S."/>
            <person name="Silverstein K.A.T."/>
            <person name="Beckman K.B."/>
            <person name="Gohl D.M."/>
        </authorList>
    </citation>
    <scope>NUCLEOTIDE SEQUENCE</scope>
    <source>
        <strain evidence="1">Duluth1</strain>
        <tissue evidence="1">Whole animal</tissue>
    </source>
</reference>
<protein>
    <submittedName>
        <fullName evidence="1">Uncharacterized protein</fullName>
    </submittedName>
</protein>
<name>A0A9D4RRL7_DREPO</name>
<evidence type="ECO:0000313" key="1">
    <source>
        <dbReference type="EMBL" id="KAH3876077.1"/>
    </source>
</evidence>
<evidence type="ECO:0000313" key="2">
    <source>
        <dbReference type="Proteomes" id="UP000828390"/>
    </source>
</evidence>
<proteinExistence type="predicted"/>
<organism evidence="1 2">
    <name type="scientific">Dreissena polymorpha</name>
    <name type="common">Zebra mussel</name>
    <name type="synonym">Mytilus polymorpha</name>
    <dbReference type="NCBI Taxonomy" id="45954"/>
    <lineage>
        <taxon>Eukaryota</taxon>
        <taxon>Metazoa</taxon>
        <taxon>Spiralia</taxon>
        <taxon>Lophotrochozoa</taxon>
        <taxon>Mollusca</taxon>
        <taxon>Bivalvia</taxon>
        <taxon>Autobranchia</taxon>
        <taxon>Heteroconchia</taxon>
        <taxon>Euheterodonta</taxon>
        <taxon>Imparidentia</taxon>
        <taxon>Neoheterodontei</taxon>
        <taxon>Myida</taxon>
        <taxon>Dreissenoidea</taxon>
        <taxon>Dreissenidae</taxon>
        <taxon>Dreissena</taxon>
    </lineage>
</organism>